<evidence type="ECO:0000313" key="2">
    <source>
        <dbReference type="Proteomes" id="UP000181790"/>
    </source>
</evidence>
<dbReference type="InterPro" id="IPR012341">
    <property type="entry name" value="6hp_glycosidase-like_sf"/>
</dbReference>
<dbReference type="PANTHER" id="PTHR23403:SF1">
    <property type="entry name" value="TREHALASE"/>
    <property type="match status" value="1"/>
</dbReference>
<accession>A0A1S2VML7</accession>
<evidence type="ECO:0000313" key="1">
    <source>
        <dbReference type="EMBL" id="OIN60012.1"/>
    </source>
</evidence>
<dbReference type="PRINTS" id="PR00744">
    <property type="entry name" value="GLHYDRLASE37"/>
</dbReference>
<sequence length="499" mass="57200">MDVERQYGKLLDNVQRKGVFTDSKTFPDCTPRFPITTILSNYEQKSRQRDFDLKAFVDQHFIVPVLPSVPLTRDPEASVQKSLEEQWKLLVRQPVSSKQQTTLIPLPKPYMALEASGQDMGYWQSFFTMLGLQASGVTQVAMLRNMVDNFSYLINRYGYIPAGNRTYYLSRSQPPVYALMVSLLSEIQGRRSLINYLPYLQKEYDYWMAGKEKLAQNGQAERRVVRLSSTIYLNRYYDDRDTPRPEAYKEDIAVAGQRPGLFKKGRPETEIYRDIRAAAESGWEGSSRWLKDGKTPRTIQTTTIIPVDLNSLLFHLEVTLSDAYRLKGNKKQAQQYLELARQRYNAIQRYCWNPRRAFFCDYDLITQKSTPVNSLAAVYPLAFRAATREQAQQVAALLKRDFLKPGGLVTSLTVSGQPWDAPYARAGLQWLAIRGLRQYGESTLADQIKLNWVSDNLRVFKANGYLLSTNNLVSQLNKPVNTVPYGPSNGVLLWMLKNN</sequence>
<reference evidence="1 2" key="1">
    <citation type="submission" date="2016-10" db="EMBL/GenBank/DDBJ databases">
        <title>Arsenicibacter rosenii gen. nov., sp. nov., an efficient arsenic-methylating bacterium isolated from an arsenic-contaminated paddy soil.</title>
        <authorList>
            <person name="Huang K."/>
        </authorList>
    </citation>
    <scope>NUCLEOTIDE SEQUENCE [LARGE SCALE GENOMIC DNA]</scope>
    <source>
        <strain evidence="1 2">SM-1</strain>
    </source>
</reference>
<organism evidence="1 2">
    <name type="scientific">Arsenicibacter rosenii</name>
    <dbReference type="NCBI Taxonomy" id="1750698"/>
    <lineage>
        <taxon>Bacteria</taxon>
        <taxon>Pseudomonadati</taxon>
        <taxon>Bacteroidota</taxon>
        <taxon>Cytophagia</taxon>
        <taxon>Cytophagales</taxon>
        <taxon>Spirosomataceae</taxon>
        <taxon>Arsenicibacter</taxon>
    </lineage>
</organism>
<dbReference type="InterPro" id="IPR001661">
    <property type="entry name" value="Glyco_hydro_37"/>
</dbReference>
<dbReference type="SUPFAM" id="SSF48208">
    <property type="entry name" value="Six-hairpin glycosidases"/>
    <property type="match status" value="1"/>
</dbReference>
<dbReference type="Pfam" id="PF01204">
    <property type="entry name" value="Trehalase"/>
    <property type="match status" value="1"/>
</dbReference>
<comment type="caution">
    <text evidence="1">The sequence shown here is derived from an EMBL/GenBank/DDBJ whole genome shotgun (WGS) entry which is preliminary data.</text>
</comment>
<dbReference type="Gene3D" id="1.50.10.10">
    <property type="match status" value="1"/>
</dbReference>
<dbReference type="GO" id="GO:0005993">
    <property type="term" value="P:trehalose catabolic process"/>
    <property type="evidence" value="ECO:0007669"/>
    <property type="project" value="TreeGrafter"/>
</dbReference>
<dbReference type="GO" id="GO:0004555">
    <property type="term" value="F:alpha,alpha-trehalase activity"/>
    <property type="evidence" value="ECO:0007669"/>
    <property type="project" value="InterPro"/>
</dbReference>
<name>A0A1S2VML7_9BACT</name>
<dbReference type="AlphaFoldDB" id="A0A1S2VML7"/>
<protein>
    <recommendedName>
        <fullName evidence="3">Trehalase</fullName>
    </recommendedName>
</protein>
<dbReference type="Proteomes" id="UP000181790">
    <property type="component" value="Unassembled WGS sequence"/>
</dbReference>
<dbReference type="EMBL" id="MORL01000003">
    <property type="protein sequence ID" value="OIN60012.1"/>
    <property type="molecule type" value="Genomic_DNA"/>
</dbReference>
<evidence type="ECO:0008006" key="3">
    <source>
        <dbReference type="Google" id="ProtNLM"/>
    </source>
</evidence>
<keyword evidence="2" id="KW-1185">Reference proteome</keyword>
<gene>
    <name evidence="1" type="ORF">BLX24_08690</name>
</gene>
<dbReference type="InterPro" id="IPR008928">
    <property type="entry name" value="6-hairpin_glycosidase_sf"/>
</dbReference>
<proteinExistence type="predicted"/>
<dbReference type="PANTHER" id="PTHR23403">
    <property type="entry name" value="TREHALASE"/>
    <property type="match status" value="1"/>
</dbReference>